<dbReference type="PANTHER" id="PTHR30061:SF50">
    <property type="entry name" value="MALTOSE_MALTODEXTRIN-BINDING PERIPLASMIC PROTEIN"/>
    <property type="match status" value="1"/>
</dbReference>
<protein>
    <submittedName>
        <fullName evidence="4">Extracellular solute-binding protein</fullName>
    </submittedName>
</protein>
<keyword evidence="2" id="KW-0813">Transport</keyword>
<dbReference type="EMBL" id="JAGSHT010000005">
    <property type="protein sequence ID" value="MBZ2195542.1"/>
    <property type="molecule type" value="Genomic_DNA"/>
</dbReference>
<name>A0ABS7S5D9_9MICO</name>
<dbReference type="PANTHER" id="PTHR30061">
    <property type="entry name" value="MALTOSE-BINDING PERIPLASMIC PROTEIN"/>
    <property type="match status" value="1"/>
</dbReference>
<organism evidence="4 5">
    <name type="scientific">Occultella gossypii</name>
    <dbReference type="NCBI Taxonomy" id="2800820"/>
    <lineage>
        <taxon>Bacteria</taxon>
        <taxon>Bacillati</taxon>
        <taxon>Actinomycetota</taxon>
        <taxon>Actinomycetes</taxon>
        <taxon>Micrococcales</taxon>
        <taxon>Ruaniaceae</taxon>
        <taxon>Occultella</taxon>
    </lineage>
</organism>
<comment type="caution">
    <text evidence="4">The sequence shown here is derived from an EMBL/GenBank/DDBJ whole genome shotgun (WGS) entry which is preliminary data.</text>
</comment>
<gene>
    <name evidence="4" type="ORF">KCQ71_05215</name>
</gene>
<evidence type="ECO:0000313" key="5">
    <source>
        <dbReference type="Proteomes" id="UP000826651"/>
    </source>
</evidence>
<dbReference type="Pfam" id="PF01547">
    <property type="entry name" value="SBP_bac_1"/>
    <property type="match status" value="1"/>
</dbReference>
<evidence type="ECO:0000256" key="2">
    <source>
        <dbReference type="ARBA" id="ARBA00022448"/>
    </source>
</evidence>
<dbReference type="InterPro" id="IPR006059">
    <property type="entry name" value="SBP"/>
</dbReference>
<dbReference type="Gene3D" id="3.40.190.10">
    <property type="entry name" value="Periplasmic binding protein-like II"/>
    <property type="match status" value="1"/>
</dbReference>
<evidence type="ECO:0000256" key="3">
    <source>
        <dbReference type="ARBA" id="ARBA00022729"/>
    </source>
</evidence>
<evidence type="ECO:0000256" key="1">
    <source>
        <dbReference type="ARBA" id="ARBA00008520"/>
    </source>
</evidence>
<accession>A0ABS7S5D9</accession>
<sequence length="283" mass="30861">MYALASGVNCRAIVYRRDWAETPVEGWGVQEFGEWAASMVGPNRYAFGFEAKTGDGRGSSNVLPMLWSAGGNTVVGEPGAFELGFDAEVLTTMYQFYYDMVHTYGATTTDVATWGWEETDGGFSEGILGAYSVGPWIKSVAEQYPEVHENIGVAPLPNLGTPSTFWECSSYMIHADSKKQEKAWEFLLVRGEEYQSEVTVARGGLSPLKALNQGTIESDPEYLGVFAQQLEIAGEPAPVPAQPFMNNLFYPAMQELVLRGTDPAEMAETTMTQAEAVLAEVNG</sequence>
<dbReference type="Proteomes" id="UP000826651">
    <property type="component" value="Unassembled WGS sequence"/>
</dbReference>
<proteinExistence type="inferred from homology"/>
<dbReference type="RefSeq" id="WP_223403585.1">
    <property type="nucleotide sequence ID" value="NZ_JAGSHT010000005.1"/>
</dbReference>
<evidence type="ECO:0000313" key="4">
    <source>
        <dbReference type="EMBL" id="MBZ2195542.1"/>
    </source>
</evidence>
<reference evidence="4 5" key="1">
    <citation type="submission" date="2021-04" db="EMBL/GenBank/DDBJ databases">
        <title>Ruania sp. nov., isolated from sandy soil of mangrove forest.</title>
        <authorList>
            <person name="Ge X."/>
            <person name="Huang R."/>
            <person name="Liu W."/>
        </authorList>
    </citation>
    <scope>NUCLEOTIDE SEQUENCE [LARGE SCALE GENOMIC DNA]</scope>
    <source>
        <strain evidence="4 5">N2-46</strain>
    </source>
</reference>
<keyword evidence="3" id="KW-0732">Signal</keyword>
<comment type="similarity">
    <text evidence="1">Belongs to the bacterial solute-binding protein 1 family.</text>
</comment>
<keyword evidence="5" id="KW-1185">Reference proteome</keyword>
<dbReference type="SUPFAM" id="SSF53850">
    <property type="entry name" value="Periplasmic binding protein-like II"/>
    <property type="match status" value="1"/>
</dbReference>